<organism evidence="7">
    <name type="scientific">Culicoides sonorensis</name>
    <name type="common">Biting midge</name>
    <dbReference type="NCBI Taxonomy" id="179676"/>
    <lineage>
        <taxon>Eukaryota</taxon>
        <taxon>Metazoa</taxon>
        <taxon>Ecdysozoa</taxon>
        <taxon>Arthropoda</taxon>
        <taxon>Hexapoda</taxon>
        <taxon>Insecta</taxon>
        <taxon>Pterygota</taxon>
        <taxon>Neoptera</taxon>
        <taxon>Endopterygota</taxon>
        <taxon>Diptera</taxon>
        <taxon>Nematocera</taxon>
        <taxon>Chironomoidea</taxon>
        <taxon>Ceratopogonidae</taxon>
        <taxon>Ceratopogoninae</taxon>
        <taxon>Culicoides</taxon>
        <taxon>Monoculicoides</taxon>
    </lineage>
</organism>
<sequence length="221" mass="25712">MLKIFKNLPVVPVIKKLFKNTRLIPAQTVLPKQDAPISVIMANTKPIVWIDMEMTGLDVKKDRIIEIACLVTDHELNVIAEGPNVIINQPDSLLLHMNSWCMKTHTESGLLKASQESKITEEQAEDMVLTFIQQYTKRNEAPLAGNTIYMDRFFLIEQMPKIHNYLHYRIIDVSTIKELCQRWNPEMHKNAPPKKLVHRALDDILESIIELKYYKEYLFID</sequence>
<reference evidence="7" key="1">
    <citation type="submission" date="2018-07" db="EMBL/GenBank/DDBJ databases">
        <authorList>
            <person name="Quirk P.G."/>
            <person name="Krulwich T.A."/>
        </authorList>
    </citation>
    <scope>NUCLEOTIDE SEQUENCE</scope>
</reference>
<dbReference type="GO" id="GO:0003676">
    <property type="term" value="F:nucleic acid binding"/>
    <property type="evidence" value="ECO:0007669"/>
    <property type="project" value="InterPro"/>
</dbReference>
<dbReference type="GO" id="GO:0000175">
    <property type="term" value="F:3'-5'-RNA exonuclease activity"/>
    <property type="evidence" value="ECO:0007669"/>
    <property type="project" value="InterPro"/>
</dbReference>
<proteinExistence type="inferred from homology"/>
<dbReference type="OMA" id="AFFHYRN"/>
<evidence type="ECO:0000256" key="2">
    <source>
        <dbReference type="ARBA" id="ARBA00022722"/>
    </source>
</evidence>
<dbReference type="SMART" id="SM00479">
    <property type="entry name" value="EXOIII"/>
    <property type="match status" value="1"/>
</dbReference>
<dbReference type="Pfam" id="PF00929">
    <property type="entry name" value="RNase_T"/>
    <property type="match status" value="1"/>
</dbReference>
<name>A0A336M2I7_CULSO</name>
<dbReference type="VEuPathDB" id="VectorBase:CSON010822"/>
<dbReference type="CDD" id="cd06135">
    <property type="entry name" value="Orn"/>
    <property type="match status" value="1"/>
</dbReference>
<protein>
    <recommendedName>
        <fullName evidence="5">Probable oligoribonuclease</fullName>
    </recommendedName>
</protein>
<keyword evidence="3" id="KW-0378">Hydrolase</keyword>
<dbReference type="Gene3D" id="3.30.420.10">
    <property type="entry name" value="Ribonuclease H-like superfamily/Ribonuclease H"/>
    <property type="match status" value="1"/>
</dbReference>
<dbReference type="InterPro" id="IPR013520">
    <property type="entry name" value="Ribonucl_H"/>
</dbReference>
<dbReference type="InterPro" id="IPR012337">
    <property type="entry name" value="RNaseH-like_sf"/>
</dbReference>
<evidence type="ECO:0000256" key="1">
    <source>
        <dbReference type="ARBA" id="ARBA00009921"/>
    </source>
</evidence>
<accession>A0A336M2I7</accession>
<keyword evidence="4" id="KW-0269">Exonuclease</keyword>
<dbReference type="GO" id="GO:0005739">
    <property type="term" value="C:mitochondrion"/>
    <property type="evidence" value="ECO:0007669"/>
    <property type="project" value="TreeGrafter"/>
</dbReference>
<feature type="domain" description="Exonuclease" evidence="6">
    <location>
        <begin position="46"/>
        <end position="220"/>
    </location>
</feature>
<dbReference type="EMBL" id="UFQT01000449">
    <property type="protein sequence ID" value="SSX24455.1"/>
    <property type="molecule type" value="Genomic_DNA"/>
</dbReference>
<dbReference type="HAMAP" id="MF_00045">
    <property type="entry name" value="Oligoribonuclease"/>
    <property type="match status" value="1"/>
</dbReference>
<evidence type="ECO:0000256" key="4">
    <source>
        <dbReference type="ARBA" id="ARBA00022839"/>
    </source>
</evidence>
<dbReference type="SUPFAM" id="SSF53098">
    <property type="entry name" value="Ribonuclease H-like"/>
    <property type="match status" value="1"/>
</dbReference>
<dbReference type="FunFam" id="3.30.420.10:FF:000003">
    <property type="entry name" value="Oligoribonuclease"/>
    <property type="match status" value="1"/>
</dbReference>
<dbReference type="AlphaFoldDB" id="A0A336M2I7"/>
<dbReference type="NCBIfam" id="NF003765">
    <property type="entry name" value="PRK05359.1"/>
    <property type="match status" value="1"/>
</dbReference>
<comment type="similarity">
    <text evidence="1">Belongs to the oligoribonuclease family.</text>
</comment>
<dbReference type="InterPro" id="IPR022894">
    <property type="entry name" value="Oligoribonuclease"/>
</dbReference>
<keyword evidence="2" id="KW-0540">Nuclease</keyword>
<dbReference type="PANTHER" id="PTHR11046">
    <property type="entry name" value="OLIGORIBONUCLEASE, MITOCHONDRIAL"/>
    <property type="match status" value="1"/>
</dbReference>
<dbReference type="InterPro" id="IPR036397">
    <property type="entry name" value="RNaseH_sf"/>
</dbReference>
<evidence type="ECO:0000313" key="7">
    <source>
        <dbReference type="EMBL" id="SSX24455.1"/>
    </source>
</evidence>
<evidence type="ECO:0000259" key="6">
    <source>
        <dbReference type="SMART" id="SM00479"/>
    </source>
</evidence>
<gene>
    <name evidence="7" type="primary">CSON010822</name>
</gene>
<dbReference type="PANTHER" id="PTHR11046:SF0">
    <property type="entry name" value="OLIGORIBONUCLEASE, MITOCHONDRIAL"/>
    <property type="match status" value="1"/>
</dbReference>
<evidence type="ECO:0000256" key="3">
    <source>
        <dbReference type="ARBA" id="ARBA00022801"/>
    </source>
</evidence>
<evidence type="ECO:0000256" key="5">
    <source>
        <dbReference type="ARBA" id="ARBA00072681"/>
    </source>
</evidence>